<sequence length="146" mass="15725">MLNCTAKNPATPTSESKEGTIEHFARTKEKQNNSPCPFVRHHYPHIPGDTDPPMVSVTGEGQNNRAISATGERQNNRTISATGERQNNRTISATGEGQNNRTISATGEGQNNRAISATGEGQNNRTISATPFGQQPKELLTNLLNA</sequence>
<evidence type="ECO:0000256" key="1">
    <source>
        <dbReference type="SAM" id="MobiDB-lite"/>
    </source>
</evidence>
<evidence type="ECO:0000313" key="2">
    <source>
        <dbReference type="EMBL" id="EEN47405.1"/>
    </source>
</evidence>
<reference evidence="2" key="1">
    <citation type="journal article" date="2008" name="Nature">
        <title>The amphioxus genome and the evolution of the chordate karyotype.</title>
        <authorList>
            <consortium name="US DOE Joint Genome Institute (JGI-PGF)"/>
            <person name="Putnam N.H."/>
            <person name="Butts T."/>
            <person name="Ferrier D.E.K."/>
            <person name="Furlong R.F."/>
            <person name="Hellsten U."/>
            <person name="Kawashima T."/>
            <person name="Robinson-Rechavi M."/>
            <person name="Shoguchi E."/>
            <person name="Terry A."/>
            <person name="Yu J.-K."/>
            <person name="Benito-Gutierrez E.L."/>
            <person name="Dubchak I."/>
            <person name="Garcia-Fernandez J."/>
            <person name="Gibson-Brown J.J."/>
            <person name="Grigoriev I.V."/>
            <person name="Horton A.C."/>
            <person name="de Jong P.J."/>
            <person name="Jurka J."/>
            <person name="Kapitonov V.V."/>
            <person name="Kohara Y."/>
            <person name="Kuroki Y."/>
            <person name="Lindquist E."/>
            <person name="Lucas S."/>
            <person name="Osoegawa K."/>
            <person name="Pennacchio L.A."/>
            <person name="Salamov A.A."/>
            <person name="Satou Y."/>
            <person name="Sauka-Spengler T."/>
            <person name="Schmutz J."/>
            <person name="Shin-I T."/>
            <person name="Toyoda A."/>
            <person name="Bronner-Fraser M."/>
            <person name="Fujiyama A."/>
            <person name="Holland L.Z."/>
            <person name="Holland P.W.H."/>
            <person name="Satoh N."/>
            <person name="Rokhsar D.S."/>
        </authorList>
    </citation>
    <scope>NUCLEOTIDE SEQUENCE [LARGE SCALE GENOMIC DNA]</scope>
    <source>
        <strain evidence="2">S238N-H82</strain>
        <tissue evidence="2">Testes</tissue>
    </source>
</reference>
<gene>
    <name evidence="2" type="ORF">BRAFLDRAFT_86901</name>
</gene>
<dbReference type="AlphaFoldDB" id="C3ZJ74"/>
<organism>
    <name type="scientific">Branchiostoma floridae</name>
    <name type="common">Florida lancelet</name>
    <name type="synonym">Amphioxus</name>
    <dbReference type="NCBI Taxonomy" id="7739"/>
    <lineage>
        <taxon>Eukaryota</taxon>
        <taxon>Metazoa</taxon>
        <taxon>Chordata</taxon>
        <taxon>Cephalochordata</taxon>
        <taxon>Leptocardii</taxon>
        <taxon>Amphioxiformes</taxon>
        <taxon>Branchiostomatidae</taxon>
        <taxon>Branchiostoma</taxon>
    </lineage>
</organism>
<proteinExistence type="predicted"/>
<dbReference type="InParanoid" id="C3ZJ74"/>
<dbReference type="EMBL" id="GG666631">
    <property type="protein sequence ID" value="EEN47405.1"/>
    <property type="molecule type" value="Genomic_DNA"/>
</dbReference>
<feature type="region of interest" description="Disordered" evidence="1">
    <location>
        <begin position="29"/>
        <end position="112"/>
    </location>
</feature>
<accession>C3ZJ74</accession>
<feature type="compositionally biased region" description="Polar residues" evidence="1">
    <location>
        <begin position="59"/>
        <end position="112"/>
    </location>
</feature>
<protein>
    <submittedName>
        <fullName evidence="2">Uncharacterized protein</fullName>
    </submittedName>
</protein>
<name>C3ZJ74_BRAFL</name>